<evidence type="ECO:0000256" key="7">
    <source>
        <dbReference type="SAM" id="Phobius"/>
    </source>
</evidence>
<feature type="transmembrane region" description="Helical" evidence="7">
    <location>
        <begin position="359"/>
        <end position="381"/>
    </location>
</feature>
<protein>
    <submittedName>
        <fullName evidence="10">Antimicrobial peptide ABC transporter permease</fullName>
    </submittedName>
</protein>
<dbReference type="InterPro" id="IPR050250">
    <property type="entry name" value="Macrolide_Exporter_MacB"/>
</dbReference>
<name>A0A0R1F138_LACZE</name>
<dbReference type="PATRIC" id="fig|1423816.3.peg.1476"/>
<proteinExistence type="inferred from homology"/>
<dbReference type="PANTHER" id="PTHR30572:SF4">
    <property type="entry name" value="ABC TRANSPORTER PERMEASE YTRF"/>
    <property type="match status" value="1"/>
</dbReference>
<dbReference type="RefSeq" id="WP_010490354.1">
    <property type="nucleotide sequence ID" value="NZ_AZCT01000002.1"/>
</dbReference>
<feature type="domain" description="ABC3 transporter permease C-terminal" evidence="8">
    <location>
        <begin position="278"/>
        <end position="390"/>
    </location>
</feature>
<dbReference type="eggNOG" id="COG0577">
    <property type="taxonomic scope" value="Bacteria"/>
</dbReference>
<feature type="transmembrane region" description="Helical" evidence="7">
    <location>
        <begin position="328"/>
        <end position="353"/>
    </location>
</feature>
<dbReference type="EMBL" id="AZCT01000002">
    <property type="protein sequence ID" value="KRK13217.1"/>
    <property type="molecule type" value="Genomic_DNA"/>
</dbReference>
<feature type="domain" description="MacB-like periplasmic core" evidence="9">
    <location>
        <begin position="21"/>
        <end position="237"/>
    </location>
</feature>
<dbReference type="GO" id="GO:0005886">
    <property type="term" value="C:plasma membrane"/>
    <property type="evidence" value="ECO:0007669"/>
    <property type="project" value="UniProtKB-SubCell"/>
</dbReference>
<keyword evidence="2" id="KW-1003">Cell membrane</keyword>
<evidence type="ECO:0000256" key="5">
    <source>
        <dbReference type="ARBA" id="ARBA00023136"/>
    </source>
</evidence>
<dbReference type="InterPro" id="IPR003838">
    <property type="entry name" value="ABC3_permease_C"/>
</dbReference>
<evidence type="ECO:0000256" key="2">
    <source>
        <dbReference type="ARBA" id="ARBA00022475"/>
    </source>
</evidence>
<evidence type="ECO:0000256" key="6">
    <source>
        <dbReference type="ARBA" id="ARBA00038076"/>
    </source>
</evidence>
<sequence length="397" mass="42412">MRLSELIRISFRALAANKRRSFLTMIGIVIGIASVVTILSLGNGIKAETVKNLQADTQGQQTAEITFNPTSSSETDAGFKESDITLAKQTAPDKIKKVVIKHDKERLQVNGQLANADTMMSVTLVNKAKPNIQLNAGHGFSQESLQTDGEDALISKKLAKKVFHGNTAALNSSLELGTKNYNIIGVFNPPKTAYSALDVDVLVPEKAYRAGQLSQEGRKLAITYKTGSDVSKLTNNVVRQLKKSGSERRSGQYEYFDYGELLKGIGNVISALTLFVSAIAGISLLIAGVGVMNMMYISASERSQEIGIRMAVGATPAEIMKQFLLESVMLTLTGGVVGLIVGALTAWIIAMFLPFKPVVTLGSVIGTFAISSIVGIAFGLLPAKSAANKNLIDILKS</sequence>
<comment type="caution">
    <text evidence="10">The sequence shown here is derived from an EMBL/GenBank/DDBJ whole genome shotgun (WGS) entry which is preliminary data.</text>
</comment>
<organism evidence="10 11">
    <name type="scientific">Lacticaseibacillus zeae DSM 20178 = KCTC 3804</name>
    <dbReference type="NCBI Taxonomy" id="1423816"/>
    <lineage>
        <taxon>Bacteria</taxon>
        <taxon>Bacillati</taxon>
        <taxon>Bacillota</taxon>
        <taxon>Bacilli</taxon>
        <taxon>Lactobacillales</taxon>
        <taxon>Lactobacillaceae</taxon>
        <taxon>Lacticaseibacillus</taxon>
    </lineage>
</organism>
<evidence type="ECO:0000259" key="8">
    <source>
        <dbReference type="Pfam" id="PF02687"/>
    </source>
</evidence>
<dbReference type="GO" id="GO:0022857">
    <property type="term" value="F:transmembrane transporter activity"/>
    <property type="evidence" value="ECO:0007669"/>
    <property type="project" value="TreeGrafter"/>
</dbReference>
<accession>A0A0R1F138</accession>
<evidence type="ECO:0000259" key="9">
    <source>
        <dbReference type="Pfam" id="PF12704"/>
    </source>
</evidence>
<dbReference type="InterPro" id="IPR025857">
    <property type="entry name" value="MacB_PCD"/>
</dbReference>
<comment type="subcellular location">
    <subcellularLocation>
        <location evidence="1">Cell membrane</location>
        <topology evidence="1">Multi-pass membrane protein</topology>
    </subcellularLocation>
</comment>
<dbReference type="Proteomes" id="UP000051984">
    <property type="component" value="Unassembled WGS sequence"/>
</dbReference>
<keyword evidence="3 7" id="KW-0812">Transmembrane</keyword>
<feature type="transmembrane region" description="Helical" evidence="7">
    <location>
        <begin position="21"/>
        <end position="42"/>
    </location>
</feature>
<evidence type="ECO:0000256" key="4">
    <source>
        <dbReference type="ARBA" id="ARBA00022989"/>
    </source>
</evidence>
<keyword evidence="5 7" id="KW-0472">Membrane</keyword>
<feature type="transmembrane region" description="Helical" evidence="7">
    <location>
        <begin position="268"/>
        <end position="292"/>
    </location>
</feature>
<dbReference type="Pfam" id="PF02687">
    <property type="entry name" value="FtsX"/>
    <property type="match status" value="1"/>
</dbReference>
<evidence type="ECO:0000256" key="1">
    <source>
        <dbReference type="ARBA" id="ARBA00004651"/>
    </source>
</evidence>
<comment type="similarity">
    <text evidence="6">Belongs to the ABC-4 integral membrane protein family.</text>
</comment>
<evidence type="ECO:0000313" key="10">
    <source>
        <dbReference type="EMBL" id="KRK13217.1"/>
    </source>
</evidence>
<evidence type="ECO:0000313" key="11">
    <source>
        <dbReference type="Proteomes" id="UP000051984"/>
    </source>
</evidence>
<keyword evidence="4 7" id="KW-1133">Transmembrane helix</keyword>
<evidence type="ECO:0000256" key="3">
    <source>
        <dbReference type="ARBA" id="ARBA00022692"/>
    </source>
</evidence>
<dbReference type="AlphaFoldDB" id="A0A0R1F138"/>
<reference evidence="10 11" key="1">
    <citation type="journal article" date="2015" name="Genome Announc.">
        <title>Expanding the biotechnology potential of lactobacilli through comparative genomics of 213 strains and associated genera.</title>
        <authorList>
            <person name="Sun Z."/>
            <person name="Harris H.M."/>
            <person name="McCann A."/>
            <person name="Guo C."/>
            <person name="Argimon S."/>
            <person name="Zhang W."/>
            <person name="Yang X."/>
            <person name="Jeffery I.B."/>
            <person name="Cooney J.C."/>
            <person name="Kagawa T.F."/>
            <person name="Liu W."/>
            <person name="Song Y."/>
            <person name="Salvetti E."/>
            <person name="Wrobel A."/>
            <person name="Rasinkangas P."/>
            <person name="Parkhill J."/>
            <person name="Rea M.C."/>
            <person name="O'Sullivan O."/>
            <person name="Ritari J."/>
            <person name="Douillard F.P."/>
            <person name="Paul Ross R."/>
            <person name="Yang R."/>
            <person name="Briner A.E."/>
            <person name="Felis G.E."/>
            <person name="de Vos W.M."/>
            <person name="Barrangou R."/>
            <person name="Klaenhammer T.R."/>
            <person name="Caufield P.W."/>
            <person name="Cui Y."/>
            <person name="Zhang H."/>
            <person name="O'Toole P.W."/>
        </authorList>
    </citation>
    <scope>NUCLEOTIDE SEQUENCE [LARGE SCALE GENOMIC DNA]</scope>
    <source>
        <strain evidence="10 11">DSM 20178</strain>
    </source>
</reference>
<dbReference type="PANTHER" id="PTHR30572">
    <property type="entry name" value="MEMBRANE COMPONENT OF TRANSPORTER-RELATED"/>
    <property type="match status" value="1"/>
</dbReference>
<dbReference type="Pfam" id="PF12704">
    <property type="entry name" value="MacB_PCD"/>
    <property type="match status" value="1"/>
</dbReference>
<gene>
    <name evidence="10" type="ORF">FD51_GL001415</name>
</gene>